<dbReference type="PRINTS" id="PR00463">
    <property type="entry name" value="EP450I"/>
</dbReference>
<organism evidence="9 10">
    <name type="scientific">Carya illinoinensis</name>
    <name type="common">Pecan</name>
    <dbReference type="NCBI Taxonomy" id="32201"/>
    <lineage>
        <taxon>Eukaryota</taxon>
        <taxon>Viridiplantae</taxon>
        <taxon>Streptophyta</taxon>
        <taxon>Embryophyta</taxon>
        <taxon>Tracheophyta</taxon>
        <taxon>Spermatophyta</taxon>
        <taxon>Magnoliopsida</taxon>
        <taxon>eudicotyledons</taxon>
        <taxon>Gunneridae</taxon>
        <taxon>Pentapetalae</taxon>
        <taxon>rosids</taxon>
        <taxon>fabids</taxon>
        <taxon>Fagales</taxon>
        <taxon>Juglandaceae</taxon>
        <taxon>Carya</taxon>
    </lineage>
</organism>
<evidence type="ECO:0000256" key="6">
    <source>
        <dbReference type="ARBA" id="ARBA00023033"/>
    </source>
</evidence>
<dbReference type="GO" id="GO:0016705">
    <property type="term" value="F:oxidoreductase activity, acting on paired donors, with incorporation or reduction of molecular oxygen"/>
    <property type="evidence" value="ECO:0007669"/>
    <property type="project" value="InterPro"/>
</dbReference>
<dbReference type="PANTHER" id="PTHR47950:SF4">
    <property type="entry name" value="GERANIOL 8-HYDROXYLASE-LIKE"/>
    <property type="match status" value="1"/>
</dbReference>
<dbReference type="PROSITE" id="PS00086">
    <property type="entry name" value="CYTOCHROME_P450"/>
    <property type="match status" value="1"/>
</dbReference>
<keyword evidence="2 7" id="KW-0349">Heme</keyword>
<name>A0A8T1P7K6_CARIL</name>
<keyword evidence="4 8" id="KW-0560">Oxidoreductase</keyword>
<dbReference type="GO" id="GO:0005506">
    <property type="term" value="F:iron ion binding"/>
    <property type="evidence" value="ECO:0007669"/>
    <property type="project" value="InterPro"/>
</dbReference>
<dbReference type="Proteomes" id="UP000811609">
    <property type="component" value="Chromosome 11"/>
</dbReference>
<dbReference type="InterPro" id="IPR001128">
    <property type="entry name" value="Cyt_P450"/>
</dbReference>
<dbReference type="GO" id="GO:0004497">
    <property type="term" value="F:monooxygenase activity"/>
    <property type="evidence" value="ECO:0007669"/>
    <property type="project" value="UniProtKB-KW"/>
</dbReference>
<dbReference type="GO" id="GO:0020037">
    <property type="term" value="F:heme binding"/>
    <property type="evidence" value="ECO:0007669"/>
    <property type="project" value="InterPro"/>
</dbReference>
<dbReference type="EMBL" id="CM031819">
    <property type="protein sequence ID" value="KAG6636917.1"/>
    <property type="molecule type" value="Genomic_DNA"/>
</dbReference>
<dbReference type="Pfam" id="PF00067">
    <property type="entry name" value="p450"/>
    <property type="match status" value="1"/>
</dbReference>
<comment type="similarity">
    <text evidence="1 8">Belongs to the cytochrome P450 family.</text>
</comment>
<evidence type="ECO:0000256" key="2">
    <source>
        <dbReference type="ARBA" id="ARBA00022617"/>
    </source>
</evidence>
<proteinExistence type="inferred from homology"/>
<keyword evidence="5 7" id="KW-0408">Iron</keyword>
<comment type="caution">
    <text evidence="9">The sequence shown here is derived from an EMBL/GenBank/DDBJ whole genome shotgun (WGS) entry which is preliminary data.</text>
</comment>
<gene>
    <name evidence="9" type="ORF">CIPAW_11G143900</name>
</gene>
<evidence type="ECO:0008006" key="11">
    <source>
        <dbReference type="Google" id="ProtNLM"/>
    </source>
</evidence>
<sequence>MPFAANYRLKYCLVQRPTTMENLTTCLLFPLVCLICSQALLHLRSWLFNKKKLPPGPTGFPIIGNLLAIGDTPHESLAKLAKKHGPLMTVRLGFVPTVVASSAEMAREILQKNDQAFLGRAMPDAVAAEANFELSMVWLQGDTKWIKLRKICNSQMFTTQRLEALQGLRHQMMDTLVLKVVEASETGEAINIGRLVFGTTLSLLSNTMFSADLIDQKSNSIQELKEHVGTILEILGKPNVSDFFPLLKPFDLQGIRRTIKVSYDRLHTLLDEVIDRRLKCRTSASPRCNDFLDALLDHGEEHGPQEFNREDIKILLTDMFIGGTGATTTTVEWAMAELLRNPRIMAKAKQELAKTIGLGLRTIQEKDILRLPYLQSVLKETMRLHPTAPLLLTHRALIDVQVCGHPIPKDTPVIVNAWAIARDPMYWDKPGEFIPERFMAGGSTEVDFRGTNFSFIPFGSGRRICPGLALGVRMLSLLLASLIHLFDWKLPDGMAFDEIDMRGKFGVAMQNPLVVIPNLVVTKANE</sequence>
<dbReference type="InterPro" id="IPR036396">
    <property type="entry name" value="Cyt_P450_sf"/>
</dbReference>
<dbReference type="CDD" id="cd11073">
    <property type="entry name" value="CYP76-like"/>
    <property type="match status" value="1"/>
</dbReference>
<keyword evidence="3 7" id="KW-0479">Metal-binding</keyword>
<comment type="cofactor">
    <cofactor evidence="7">
        <name>heme</name>
        <dbReference type="ChEBI" id="CHEBI:30413"/>
    </cofactor>
</comment>
<evidence type="ECO:0000256" key="5">
    <source>
        <dbReference type="ARBA" id="ARBA00023004"/>
    </source>
</evidence>
<evidence type="ECO:0000313" key="10">
    <source>
        <dbReference type="Proteomes" id="UP000811609"/>
    </source>
</evidence>
<dbReference type="OrthoDB" id="2789670at2759"/>
<dbReference type="Gene3D" id="1.10.630.10">
    <property type="entry name" value="Cytochrome P450"/>
    <property type="match status" value="1"/>
</dbReference>
<accession>A0A8T1P7K6</accession>
<evidence type="ECO:0000256" key="4">
    <source>
        <dbReference type="ARBA" id="ARBA00023002"/>
    </source>
</evidence>
<dbReference type="SUPFAM" id="SSF48264">
    <property type="entry name" value="Cytochrome P450"/>
    <property type="match status" value="1"/>
</dbReference>
<reference evidence="9" key="1">
    <citation type="submission" date="2020-12" db="EMBL/GenBank/DDBJ databases">
        <title>WGS assembly of Carya illinoinensis cv. Pawnee.</title>
        <authorList>
            <person name="Platts A."/>
            <person name="Shu S."/>
            <person name="Wright S."/>
            <person name="Barry K."/>
            <person name="Edger P."/>
            <person name="Pires J.C."/>
            <person name="Schmutz J."/>
        </authorList>
    </citation>
    <scope>NUCLEOTIDE SEQUENCE</scope>
    <source>
        <tissue evidence="9">Leaf</tissue>
    </source>
</reference>
<dbReference type="FunFam" id="1.10.630.10:FF:000007">
    <property type="entry name" value="Cytochrome P450 76C4"/>
    <property type="match status" value="1"/>
</dbReference>
<evidence type="ECO:0000313" key="9">
    <source>
        <dbReference type="EMBL" id="KAG6636917.1"/>
    </source>
</evidence>
<evidence type="ECO:0000256" key="1">
    <source>
        <dbReference type="ARBA" id="ARBA00010617"/>
    </source>
</evidence>
<keyword evidence="6 8" id="KW-0503">Monooxygenase</keyword>
<dbReference type="InterPro" id="IPR017972">
    <property type="entry name" value="Cyt_P450_CS"/>
</dbReference>
<dbReference type="InterPro" id="IPR002401">
    <property type="entry name" value="Cyt_P450_E_grp-I"/>
</dbReference>
<evidence type="ECO:0000256" key="7">
    <source>
        <dbReference type="PIRSR" id="PIRSR602401-1"/>
    </source>
</evidence>
<protein>
    <recommendedName>
        <fullName evidence="11">Cytochrome P450</fullName>
    </recommendedName>
</protein>
<evidence type="ECO:0000256" key="3">
    <source>
        <dbReference type="ARBA" id="ARBA00022723"/>
    </source>
</evidence>
<dbReference type="AlphaFoldDB" id="A0A8T1P7K6"/>
<dbReference type="PRINTS" id="PR00385">
    <property type="entry name" value="P450"/>
</dbReference>
<evidence type="ECO:0000256" key="8">
    <source>
        <dbReference type="RuleBase" id="RU000461"/>
    </source>
</evidence>
<keyword evidence="10" id="KW-1185">Reference proteome</keyword>
<dbReference type="PANTHER" id="PTHR47950">
    <property type="entry name" value="CYTOCHROME P450, FAMILY 76, SUBFAMILY C, POLYPEPTIDE 5-RELATED"/>
    <property type="match status" value="1"/>
</dbReference>
<feature type="binding site" description="axial binding residue" evidence="7">
    <location>
        <position position="465"/>
    </location>
    <ligand>
        <name>heme</name>
        <dbReference type="ChEBI" id="CHEBI:30413"/>
    </ligand>
    <ligandPart>
        <name>Fe</name>
        <dbReference type="ChEBI" id="CHEBI:18248"/>
    </ligandPart>
</feature>